<dbReference type="Gene3D" id="3.10.20.30">
    <property type="match status" value="1"/>
</dbReference>
<evidence type="ECO:0000256" key="1">
    <source>
        <dbReference type="ARBA" id="ARBA00001974"/>
    </source>
</evidence>
<dbReference type="InterPro" id="IPR012675">
    <property type="entry name" value="Beta-grasp_dom_sf"/>
</dbReference>
<dbReference type="InterPro" id="IPR006058">
    <property type="entry name" value="2Fe2S_fd_BS"/>
</dbReference>
<dbReference type="InterPro" id="IPR050415">
    <property type="entry name" value="MRET"/>
</dbReference>
<dbReference type="CDD" id="cd06185">
    <property type="entry name" value="PDR_like"/>
    <property type="match status" value="1"/>
</dbReference>
<dbReference type="Pfam" id="PF00970">
    <property type="entry name" value="FAD_binding_6"/>
    <property type="match status" value="1"/>
</dbReference>
<evidence type="ECO:0000256" key="2">
    <source>
        <dbReference type="ARBA" id="ARBA00022630"/>
    </source>
</evidence>
<dbReference type="Proteomes" id="UP001432000">
    <property type="component" value="Chromosome"/>
</dbReference>
<keyword evidence="2" id="KW-0285">Flavoprotein</keyword>
<dbReference type="Gene3D" id="2.40.30.10">
    <property type="entry name" value="Translation factors"/>
    <property type="match status" value="1"/>
</dbReference>
<dbReference type="SUPFAM" id="SSF54292">
    <property type="entry name" value="2Fe-2S ferredoxin-like"/>
    <property type="match status" value="1"/>
</dbReference>
<evidence type="ECO:0000256" key="5">
    <source>
        <dbReference type="ARBA" id="ARBA00023002"/>
    </source>
</evidence>
<dbReference type="InterPro" id="IPR008333">
    <property type="entry name" value="Cbr1-like_FAD-bd_dom"/>
</dbReference>
<keyword evidence="6" id="KW-0408">Iron</keyword>
<dbReference type="PRINTS" id="PR00409">
    <property type="entry name" value="PHDIOXRDTASE"/>
</dbReference>
<dbReference type="InterPro" id="IPR039261">
    <property type="entry name" value="FNR_nucleotide-bd"/>
</dbReference>
<evidence type="ECO:0000313" key="11">
    <source>
        <dbReference type="Proteomes" id="UP001432000"/>
    </source>
</evidence>
<feature type="domain" description="FAD-binding FR-type" evidence="9">
    <location>
        <begin position="72"/>
        <end position="175"/>
    </location>
</feature>
<keyword evidence="11" id="KW-1185">Reference proteome</keyword>
<proteinExistence type="predicted"/>
<dbReference type="SUPFAM" id="SSF63380">
    <property type="entry name" value="Riboflavin synthase domain-like"/>
    <property type="match status" value="1"/>
</dbReference>
<dbReference type="InterPro" id="IPR036010">
    <property type="entry name" value="2Fe-2S_ferredoxin-like_sf"/>
</dbReference>
<evidence type="ECO:0000259" key="9">
    <source>
        <dbReference type="PROSITE" id="PS51384"/>
    </source>
</evidence>
<dbReference type="SUPFAM" id="SSF52343">
    <property type="entry name" value="Ferredoxin reductase-like, C-terminal NADP-linked domain"/>
    <property type="match status" value="1"/>
</dbReference>
<evidence type="ECO:0000313" key="10">
    <source>
        <dbReference type="EMBL" id="WXG67892.1"/>
    </source>
</evidence>
<dbReference type="InterPro" id="IPR001433">
    <property type="entry name" value="OxRdtase_FAD/NAD-bd"/>
</dbReference>
<dbReference type="InterPro" id="IPR017927">
    <property type="entry name" value="FAD-bd_FR_type"/>
</dbReference>
<dbReference type="GO" id="GO:0016491">
    <property type="term" value="F:oxidoreductase activity"/>
    <property type="evidence" value="ECO:0007669"/>
    <property type="project" value="UniProtKB-KW"/>
</dbReference>
<dbReference type="EC" id="1.-.-.-" evidence="10"/>
<dbReference type="CDD" id="cd00207">
    <property type="entry name" value="fer2"/>
    <property type="match status" value="1"/>
</dbReference>
<name>A0ABZ2PFK4_9NOCA</name>
<dbReference type="InterPro" id="IPR001041">
    <property type="entry name" value="2Fe-2S_ferredoxin-type"/>
</dbReference>
<dbReference type="PROSITE" id="PS00197">
    <property type="entry name" value="2FE2S_FER_1"/>
    <property type="match status" value="1"/>
</dbReference>
<feature type="domain" description="2Fe-2S ferredoxin-type" evidence="8">
    <location>
        <begin position="297"/>
        <end position="380"/>
    </location>
</feature>
<dbReference type="Pfam" id="PF00175">
    <property type="entry name" value="NAD_binding_1"/>
    <property type="match status" value="1"/>
</dbReference>
<evidence type="ECO:0000256" key="3">
    <source>
        <dbReference type="ARBA" id="ARBA00022714"/>
    </source>
</evidence>
<dbReference type="InterPro" id="IPR017938">
    <property type="entry name" value="Riboflavin_synthase-like_b-brl"/>
</dbReference>
<dbReference type="PANTHER" id="PTHR47354">
    <property type="entry name" value="NADH OXIDOREDUCTASE HCR"/>
    <property type="match status" value="1"/>
</dbReference>
<accession>A0ABZ2PFK4</accession>
<dbReference type="EMBL" id="CP147846">
    <property type="protein sequence ID" value="WXG67892.1"/>
    <property type="molecule type" value="Genomic_DNA"/>
</dbReference>
<keyword evidence="5 10" id="KW-0560">Oxidoreductase</keyword>
<comment type="cofactor">
    <cofactor evidence="1">
        <name>FAD</name>
        <dbReference type="ChEBI" id="CHEBI:57692"/>
    </cofactor>
</comment>
<evidence type="ECO:0000256" key="7">
    <source>
        <dbReference type="ARBA" id="ARBA00023014"/>
    </source>
</evidence>
<evidence type="ECO:0000259" key="8">
    <source>
        <dbReference type="PROSITE" id="PS51085"/>
    </source>
</evidence>
<dbReference type="Pfam" id="PF00111">
    <property type="entry name" value="Fer2"/>
    <property type="match status" value="1"/>
</dbReference>
<gene>
    <name evidence="10" type="ORF">WDS16_22140</name>
</gene>
<dbReference type="Gene3D" id="3.40.50.80">
    <property type="entry name" value="Nucleotide-binding domain of ferredoxin-NADP reductase (FNR) module"/>
    <property type="match status" value="1"/>
</dbReference>
<keyword evidence="4" id="KW-0479">Metal-binding</keyword>
<evidence type="ECO:0000256" key="4">
    <source>
        <dbReference type="ARBA" id="ARBA00022723"/>
    </source>
</evidence>
<dbReference type="PROSITE" id="PS51085">
    <property type="entry name" value="2FE2S_FER_2"/>
    <property type="match status" value="1"/>
</dbReference>
<organism evidence="10 11">
    <name type="scientific">Rhodococcus sovatensis</name>
    <dbReference type="NCBI Taxonomy" id="1805840"/>
    <lineage>
        <taxon>Bacteria</taxon>
        <taxon>Bacillati</taxon>
        <taxon>Actinomycetota</taxon>
        <taxon>Actinomycetes</taxon>
        <taxon>Mycobacteriales</taxon>
        <taxon>Nocardiaceae</taxon>
        <taxon>Rhodococcus</taxon>
    </lineage>
</organism>
<sequence>MMGLRRRWALLTETVETFRQGRTIPPDLYGRAIPDQTVSLVTDALDKWFALLDHSTTHTDSNSSGNAAMPVAQTLALTVARRVVLCVDEQVVQLTFTSPDGTDLPAWVPGMHIDLHLPSGRRRQYSLCGDPADRSSYTVAVRLIPDGGGGSQEMHRLDIGTEILVRGPRNGFPFVARGQALFIAGGIGITAILPMVRAAQAAGMDWQLLYCGRNRESMPFLDEIEAWNSPHVRIRTDDVDGHPTPADLLAQVTGGAVYCCGPPPMISAVRTTVDATDATHLYFERFSPPPVTGGVEFEIQLIDTGDIITVAPDQTALHAIRKIRPDIAYSCQQGFCGTCRTRVLAGTPEHRDTRLTPEEQHTDMLICVSRATGGRIVLDL</sequence>
<keyword evidence="3" id="KW-0001">2Fe-2S</keyword>
<reference evidence="10 11" key="1">
    <citation type="submission" date="2024-03" db="EMBL/GenBank/DDBJ databases">
        <title>Natural products discovery in diverse microorganisms through a two-stage MS feature dereplication strategy.</title>
        <authorList>
            <person name="Zhang R."/>
        </authorList>
    </citation>
    <scope>NUCLEOTIDE SEQUENCE [LARGE SCALE GENOMIC DNA]</scope>
    <source>
        <strain evidence="10 11">18930</strain>
    </source>
</reference>
<protein>
    <submittedName>
        <fullName evidence="10">PDR/VanB family oxidoreductase</fullName>
        <ecNumber evidence="10">1.-.-.-</ecNumber>
    </submittedName>
</protein>
<dbReference type="PROSITE" id="PS51384">
    <property type="entry name" value="FAD_FR"/>
    <property type="match status" value="1"/>
</dbReference>
<keyword evidence="7" id="KW-0411">Iron-sulfur</keyword>
<evidence type="ECO:0000256" key="6">
    <source>
        <dbReference type="ARBA" id="ARBA00023004"/>
    </source>
</evidence>
<dbReference type="PANTHER" id="PTHR47354:SF1">
    <property type="entry name" value="CARNITINE MONOOXYGENASE REDUCTASE SUBUNIT"/>
    <property type="match status" value="1"/>
</dbReference>